<proteinExistence type="predicted"/>
<dbReference type="FunFam" id="2.60.40.10:FF:000212">
    <property type="entry name" value="Immunoglobulin kappa chain variable 12-38"/>
    <property type="match status" value="1"/>
</dbReference>
<keyword evidence="7" id="KW-1185">Reference proteome</keyword>
<evidence type="ECO:0000256" key="1">
    <source>
        <dbReference type="ARBA" id="ARBA00022859"/>
    </source>
</evidence>
<dbReference type="InterPro" id="IPR050150">
    <property type="entry name" value="IgV_Light_Chain"/>
</dbReference>
<protein>
    <recommendedName>
        <fullName evidence="5">Ig-like domain-containing protein</fullName>
    </recommendedName>
</protein>
<dbReference type="InterPro" id="IPR007110">
    <property type="entry name" value="Ig-like_dom"/>
</dbReference>
<dbReference type="PROSITE" id="PS50835">
    <property type="entry name" value="IG_LIKE"/>
    <property type="match status" value="2"/>
</dbReference>
<evidence type="ECO:0000256" key="3">
    <source>
        <dbReference type="ARBA" id="ARBA00023157"/>
    </source>
</evidence>
<dbReference type="FunFam" id="2.60.40.10:FF:000350">
    <property type="entry name" value="Immunoglobulin kappa chain variable 18-36"/>
    <property type="match status" value="1"/>
</dbReference>
<dbReference type="Proteomes" id="UP001488838">
    <property type="component" value="Unassembled WGS sequence"/>
</dbReference>
<organism evidence="6 7">
    <name type="scientific">Myodes glareolus</name>
    <name type="common">Bank vole</name>
    <name type="synonym">Clethrionomys glareolus</name>
    <dbReference type="NCBI Taxonomy" id="447135"/>
    <lineage>
        <taxon>Eukaryota</taxon>
        <taxon>Metazoa</taxon>
        <taxon>Chordata</taxon>
        <taxon>Craniata</taxon>
        <taxon>Vertebrata</taxon>
        <taxon>Euteleostomi</taxon>
        <taxon>Mammalia</taxon>
        <taxon>Eutheria</taxon>
        <taxon>Euarchontoglires</taxon>
        <taxon>Glires</taxon>
        <taxon>Rodentia</taxon>
        <taxon>Myomorpha</taxon>
        <taxon>Muroidea</taxon>
        <taxon>Cricetidae</taxon>
        <taxon>Arvicolinae</taxon>
        <taxon>Myodes</taxon>
    </lineage>
</organism>
<evidence type="ECO:0000256" key="4">
    <source>
        <dbReference type="ARBA" id="ARBA00043265"/>
    </source>
</evidence>
<dbReference type="GO" id="GO:0019814">
    <property type="term" value="C:immunoglobulin complex"/>
    <property type="evidence" value="ECO:0007669"/>
    <property type="project" value="UniProtKB-KW"/>
</dbReference>
<dbReference type="GO" id="GO:0005886">
    <property type="term" value="C:plasma membrane"/>
    <property type="evidence" value="ECO:0007669"/>
    <property type="project" value="UniProtKB-ARBA"/>
</dbReference>
<dbReference type="InterPro" id="IPR036179">
    <property type="entry name" value="Ig-like_dom_sf"/>
</dbReference>
<dbReference type="InterPro" id="IPR003598">
    <property type="entry name" value="Ig_sub2"/>
</dbReference>
<dbReference type="Gene3D" id="2.60.40.10">
    <property type="entry name" value="Immunoglobulins"/>
    <property type="match status" value="2"/>
</dbReference>
<evidence type="ECO:0000256" key="2">
    <source>
        <dbReference type="ARBA" id="ARBA00023130"/>
    </source>
</evidence>
<name>A0AAW0H9B6_MYOGA</name>
<dbReference type="PANTHER" id="PTHR23267">
    <property type="entry name" value="IMMUNOGLOBULIN LIGHT CHAIN"/>
    <property type="match status" value="1"/>
</dbReference>
<comment type="caution">
    <text evidence="6">The sequence shown here is derived from an EMBL/GenBank/DDBJ whole genome shotgun (WGS) entry which is preliminary data.</text>
</comment>
<dbReference type="SMART" id="SM00409">
    <property type="entry name" value="IG"/>
    <property type="match status" value="2"/>
</dbReference>
<dbReference type="InterPro" id="IPR013106">
    <property type="entry name" value="Ig_V-set"/>
</dbReference>
<dbReference type="GO" id="GO:0005576">
    <property type="term" value="C:extracellular region"/>
    <property type="evidence" value="ECO:0007669"/>
    <property type="project" value="UniProtKB-ARBA"/>
</dbReference>
<dbReference type="SUPFAM" id="SSF48726">
    <property type="entry name" value="Immunoglobulin"/>
    <property type="match status" value="2"/>
</dbReference>
<accession>A0AAW0H9B6</accession>
<dbReference type="SMART" id="SM00406">
    <property type="entry name" value="IGv"/>
    <property type="match status" value="2"/>
</dbReference>
<feature type="domain" description="Ig-like" evidence="5">
    <location>
        <begin position="1"/>
        <end position="86"/>
    </location>
</feature>
<evidence type="ECO:0000313" key="6">
    <source>
        <dbReference type="EMBL" id="KAK7799195.1"/>
    </source>
</evidence>
<feature type="domain" description="Ig-like" evidence="5">
    <location>
        <begin position="94"/>
        <end position="192"/>
    </location>
</feature>
<evidence type="ECO:0000259" key="5">
    <source>
        <dbReference type="PROSITE" id="PS50835"/>
    </source>
</evidence>
<dbReference type="AlphaFoldDB" id="A0AAW0H9B6"/>
<feature type="non-terminal residue" evidence="6">
    <location>
        <position position="192"/>
    </location>
</feature>
<dbReference type="InterPro" id="IPR003599">
    <property type="entry name" value="Ig_sub"/>
</dbReference>
<dbReference type="GO" id="GO:0002250">
    <property type="term" value="P:adaptive immune response"/>
    <property type="evidence" value="ECO:0007669"/>
    <property type="project" value="UniProtKB-KW"/>
</dbReference>
<dbReference type="SMART" id="SM00408">
    <property type="entry name" value="IGc2"/>
    <property type="match status" value="2"/>
</dbReference>
<dbReference type="InterPro" id="IPR013783">
    <property type="entry name" value="Ig-like_fold"/>
</dbReference>
<keyword evidence="2" id="KW-1064">Adaptive immunity</keyword>
<keyword evidence="3" id="KW-1015">Disulfide bond</keyword>
<dbReference type="Pfam" id="PF07686">
    <property type="entry name" value="V-set"/>
    <property type="match status" value="2"/>
</dbReference>
<keyword evidence="4" id="KW-1280">Immunoglobulin</keyword>
<gene>
    <name evidence="6" type="ORF">U0070_000753</name>
</gene>
<reference evidence="6 7" key="1">
    <citation type="journal article" date="2023" name="bioRxiv">
        <title>Conserved and derived expression patterns and positive selection on dental genes reveal complex evolutionary context of ever-growing rodent molars.</title>
        <authorList>
            <person name="Calamari Z.T."/>
            <person name="Song A."/>
            <person name="Cohen E."/>
            <person name="Akter M."/>
            <person name="Roy R.D."/>
            <person name="Hallikas O."/>
            <person name="Christensen M.M."/>
            <person name="Li P."/>
            <person name="Marangoni P."/>
            <person name="Jernvall J."/>
            <person name="Klein O.D."/>
        </authorList>
    </citation>
    <scope>NUCLEOTIDE SEQUENCE [LARGE SCALE GENOMIC DNA]</scope>
    <source>
        <strain evidence="6">V071</strain>
    </source>
</reference>
<dbReference type="EMBL" id="JBBHLL010000632">
    <property type="protein sequence ID" value="KAK7799195.1"/>
    <property type="molecule type" value="Genomic_DNA"/>
</dbReference>
<evidence type="ECO:0000313" key="7">
    <source>
        <dbReference type="Proteomes" id="UP001488838"/>
    </source>
</evidence>
<keyword evidence="1" id="KW-0391">Immunity</keyword>
<sequence>MTQSPVSLSAFIGDTVTITCRASQDISRYLGWYQQKPGKSPKFLIYYASNLLSDVPKRFSGSGSGTEYSLTIISLEPEDYGIYYCQQCFNVTGETMTQFPVSLSFSQGETATLTCRSIQSVGSYLSWYQQKPMQVPKLLIYGASNKASDVPARFSGSGSGTDFTLTISNLEPEDAASYYCQSMSGWSSTVIH</sequence>